<dbReference type="AlphaFoldDB" id="A0A183D581"/>
<evidence type="ECO:0000256" key="5">
    <source>
        <dbReference type="ARBA" id="ARBA00023136"/>
    </source>
</evidence>
<dbReference type="GO" id="GO:0007411">
    <property type="term" value="P:axon guidance"/>
    <property type="evidence" value="ECO:0007669"/>
    <property type="project" value="TreeGrafter"/>
</dbReference>
<dbReference type="WBParaSite" id="GPUH_0000387901-mRNA-1">
    <property type="protein sequence ID" value="GPUH_0000387901-mRNA-1"/>
    <property type="gene ID" value="GPUH_0000387901"/>
</dbReference>
<protein>
    <submittedName>
        <fullName evidence="10">Ig-like domain-containing protein</fullName>
    </submittedName>
</protein>
<dbReference type="GO" id="GO:0098632">
    <property type="term" value="F:cell-cell adhesion mediator activity"/>
    <property type="evidence" value="ECO:0007669"/>
    <property type="project" value="TreeGrafter"/>
</dbReference>
<evidence type="ECO:0000259" key="9">
    <source>
        <dbReference type="PROSITE" id="PS50835"/>
    </source>
</evidence>
<dbReference type="InterPro" id="IPR013783">
    <property type="entry name" value="Ig-like_fold"/>
</dbReference>
<evidence type="ECO:0000256" key="6">
    <source>
        <dbReference type="ARBA" id="ARBA00023157"/>
    </source>
</evidence>
<evidence type="ECO:0000256" key="4">
    <source>
        <dbReference type="ARBA" id="ARBA00022737"/>
    </source>
</evidence>
<dbReference type="PANTHER" id="PTHR10075:SF100">
    <property type="entry name" value="FASCICLIN-2"/>
    <property type="match status" value="1"/>
</dbReference>
<evidence type="ECO:0000313" key="10">
    <source>
        <dbReference type="WBParaSite" id="GPUH_0000387901-mRNA-1"/>
    </source>
</evidence>
<dbReference type="InterPro" id="IPR003599">
    <property type="entry name" value="Ig_sub"/>
</dbReference>
<evidence type="ECO:0000256" key="8">
    <source>
        <dbReference type="ARBA" id="ARBA00023319"/>
    </source>
</evidence>
<dbReference type="InterPro" id="IPR036179">
    <property type="entry name" value="Ig-like_dom_sf"/>
</dbReference>
<keyword evidence="8" id="KW-0393">Immunoglobulin domain</keyword>
<dbReference type="InterPro" id="IPR007110">
    <property type="entry name" value="Ig-like_dom"/>
</dbReference>
<sequence>LEILEAKREHAGVWSCQATNAAGTTEHEMTLDIWTPPTVFIHPEDNVRAVDSAVMMQCQATGNPEPSLSWSKDGQPLITSADGARISMKGARLDIPRLKPTHVGEYTCTAINEVGTSVATVHVDVLVPPVITRDNIEMSPRLPTAQTLTLLCDVTGKPFPEIHW</sequence>
<evidence type="ECO:0000256" key="2">
    <source>
        <dbReference type="ARBA" id="ARBA00022475"/>
    </source>
</evidence>
<dbReference type="PANTHER" id="PTHR10075">
    <property type="entry name" value="BASIGIN RELATED"/>
    <property type="match status" value="1"/>
</dbReference>
<keyword evidence="5" id="KW-0472">Membrane</keyword>
<proteinExistence type="predicted"/>
<evidence type="ECO:0000256" key="7">
    <source>
        <dbReference type="ARBA" id="ARBA00023180"/>
    </source>
</evidence>
<keyword evidence="3" id="KW-0732">Signal</keyword>
<organism evidence="10">
    <name type="scientific">Gongylonema pulchrum</name>
    <dbReference type="NCBI Taxonomy" id="637853"/>
    <lineage>
        <taxon>Eukaryota</taxon>
        <taxon>Metazoa</taxon>
        <taxon>Ecdysozoa</taxon>
        <taxon>Nematoda</taxon>
        <taxon>Chromadorea</taxon>
        <taxon>Rhabditida</taxon>
        <taxon>Spirurina</taxon>
        <taxon>Spiruromorpha</taxon>
        <taxon>Spiruroidea</taxon>
        <taxon>Gongylonematidae</taxon>
        <taxon>Gongylonema</taxon>
    </lineage>
</organism>
<dbReference type="SMART" id="SM00409">
    <property type="entry name" value="IG"/>
    <property type="match status" value="1"/>
</dbReference>
<dbReference type="SUPFAM" id="SSF48726">
    <property type="entry name" value="Immunoglobulin"/>
    <property type="match status" value="3"/>
</dbReference>
<name>A0A183D581_9BILA</name>
<keyword evidence="4" id="KW-0677">Repeat</keyword>
<keyword evidence="6" id="KW-1015">Disulfide bond</keyword>
<dbReference type="InterPro" id="IPR003598">
    <property type="entry name" value="Ig_sub2"/>
</dbReference>
<comment type="subcellular location">
    <subcellularLocation>
        <location evidence="1">Cell membrane</location>
    </subcellularLocation>
</comment>
<accession>A0A183D581</accession>
<evidence type="ECO:0000256" key="1">
    <source>
        <dbReference type="ARBA" id="ARBA00004236"/>
    </source>
</evidence>
<dbReference type="GO" id="GO:0070593">
    <property type="term" value="P:dendrite self-avoidance"/>
    <property type="evidence" value="ECO:0007669"/>
    <property type="project" value="TreeGrafter"/>
</dbReference>
<keyword evidence="7" id="KW-0325">Glycoprotein</keyword>
<dbReference type="GO" id="GO:0005886">
    <property type="term" value="C:plasma membrane"/>
    <property type="evidence" value="ECO:0007669"/>
    <property type="project" value="UniProtKB-SubCell"/>
</dbReference>
<dbReference type="GO" id="GO:0030424">
    <property type="term" value="C:axon"/>
    <property type="evidence" value="ECO:0007669"/>
    <property type="project" value="TreeGrafter"/>
</dbReference>
<dbReference type="PROSITE" id="PS50835">
    <property type="entry name" value="IG_LIKE"/>
    <property type="match status" value="2"/>
</dbReference>
<dbReference type="GO" id="GO:0007156">
    <property type="term" value="P:homophilic cell adhesion via plasma membrane adhesion molecules"/>
    <property type="evidence" value="ECO:0007669"/>
    <property type="project" value="TreeGrafter"/>
</dbReference>
<keyword evidence="2" id="KW-1003">Cell membrane</keyword>
<dbReference type="Gene3D" id="2.60.40.10">
    <property type="entry name" value="Immunoglobulins"/>
    <property type="match status" value="2"/>
</dbReference>
<dbReference type="FunFam" id="2.60.40.10:FF:000328">
    <property type="entry name" value="CLUMA_CG000981, isoform A"/>
    <property type="match status" value="1"/>
</dbReference>
<dbReference type="InterPro" id="IPR013098">
    <property type="entry name" value="Ig_I-set"/>
</dbReference>
<feature type="domain" description="Ig-like" evidence="9">
    <location>
        <begin position="128"/>
        <end position="164"/>
    </location>
</feature>
<evidence type="ECO:0000256" key="3">
    <source>
        <dbReference type="ARBA" id="ARBA00022729"/>
    </source>
</evidence>
<reference evidence="10" key="1">
    <citation type="submission" date="2016-06" db="UniProtKB">
        <authorList>
            <consortium name="WormBaseParasite"/>
        </authorList>
    </citation>
    <scope>IDENTIFICATION</scope>
</reference>
<dbReference type="Pfam" id="PF07679">
    <property type="entry name" value="I-set"/>
    <property type="match status" value="1"/>
</dbReference>
<dbReference type="SMART" id="SM00408">
    <property type="entry name" value="IGc2"/>
    <property type="match status" value="1"/>
</dbReference>
<feature type="domain" description="Ig-like" evidence="9">
    <location>
        <begin position="37"/>
        <end position="124"/>
    </location>
</feature>